<keyword evidence="2" id="KW-1185">Reference proteome</keyword>
<accession>A0AAV4P6F9</accession>
<dbReference type="Proteomes" id="UP001054945">
    <property type="component" value="Unassembled WGS sequence"/>
</dbReference>
<protein>
    <submittedName>
        <fullName evidence="1">Uncharacterized protein</fullName>
    </submittedName>
</protein>
<evidence type="ECO:0000313" key="1">
    <source>
        <dbReference type="EMBL" id="GIX92827.1"/>
    </source>
</evidence>
<dbReference type="EMBL" id="BPLR01021719">
    <property type="protein sequence ID" value="GIX92827.1"/>
    <property type="molecule type" value="Genomic_DNA"/>
</dbReference>
<evidence type="ECO:0000313" key="2">
    <source>
        <dbReference type="Proteomes" id="UP001054945"/>
    </source>
</evidence>
<gene>
    <name evidence="1" type="ORF">CEXT_23511</name>
</gene>
<name>A0AAV4P6F9_CAEEX</name>
<reference evidence="1 2" key="1">
    <citation type="submission" date="2021-06" db="EMBL/GenBank/DDBJ databases">
        <title>Caerostris extrusa draft genome.</title>
        <authorList>
            <person name="Kono N."/>
            <person name="Arakawa K."/>
        </authorList>
    </citation>
    <scope>NUCLEOTIDE SEQUENCE [LARGE SCALE GENOMIC DNA]</scope>
</reference>
<sequence>MRNLHPNQLTSGKLFIPPPFSGSPPGKAFKVNFLHPEEKDGSESNPLWDVLMFIYSFPFIPLWMGAGGEELLPTSYYG</sequence>
<proteinExistence type="predicted"/>
<comment type="caution">
    <text evidence="1">The sequence shown here is derived from an EMBL/GenBank/DDBJ whole genome shotgun (WGS) entry which is preliminary data.</text>
</comment>
<dbReference type="AlphaFoldDB" id="A0AAV4P6F9"/>
<organism evidence="1 2">
    <name type="scientific">Caerostris extrusa</name>
    <name type="common">Bark spider</name>
    <name type="synonym">Caerostris bankana</name>
    <dbReference type="NCBI Taxonomy" id="172846"/>
    <lineage>
        <taxon>Eukaryota</taxon>
        <taxon>Metazoa</taxon>
        <taxon>Ecdysozoa</taxon>
        <taxon>Arthropoda</taxon>
        <taxon>Chelicerata</taxon>
        <taxon>Arachnida</taxon>
        <taxon>Araneae</taxon>
        <taxon>Araneomorphae</taxon>
        <taxon>Entelegynae</taxon>
        <taxon>Araneoidea</taxon>
        <taxon>Araneidae</taxon>
        <taxon>Caerostris</taxon>
    </lineage>
</organism>